<dbReference type="Proteomes" id="UP000094329">
    <property type="component" value="Unassembled WGS sequence"/>
</dbReference>
<evidence type="ECO:0000313" key="4">
    <source>
        <dbReference type="EMBL" id="ODN42309.1"/>
    </source>
</evidence>
<evidence type="ECO:0000256" key="1">
    <source>
        <dbReference type="ARBA" id="ARBA00010333"/>
    </source>
</evidence>
<evidence type="ECO:0000313" key="5">
    <source>
        <dbReference type="Proteomes" id="UP000094329"/>
    </source>
</evidence>
<dbReference type="InterPro" id="IPR001638">
    <property type="entry name" value="Solute-binding_3/MltF_N"/>
</dbReference>
<comment type="similarity">
    <text evidence="1">Belongs to the bacterial solute-binding protein 3 family.</text>
</comment>
<dbReference type="EMBL" id="MDTU01000001">
    <property type="protein sequence ID" value="ODN42309.1"/>
    <property type="molecule type" value="Genomic_DNA"/>
</dbReference>
<dbReference type="Pfam" id="PF00497">
    <property type="entry name" value="SBP_bac_3"/>
    <property type="match status" value="1"/>
</dbReference>
<accession>A0ABX3A107</accession>
<feature type="domain" description="Solute-binding protein family 3/N-terminal" evidence="3">
    <location>
        <begin position="2"/>
        <end position="94"/>
    </location>
</feature>
<dbReference type="SUPFAM" id="SSF53850">
    <property type="entry name" value="Periplasmic binding protein-like II"/>
    <property type="match status" value="1"/>
</dbReference>
<protein>
    <recommendedName>
        <fullName evidence="3">Solute-binding protein family 3/N-terminal domain-containing protein</fullName>
    </recommendedName>
</protein>
<comment type="caution">
    <text evidence="4">The sequence shown here is derived from an EMBL/GenBank/DDBJ whole genome shotgun (WGS) entry which is preliminary data.</text>
</comment>
<dbReference type="Gene3D" id="3.40.190.10">
    <property type="entry name" value="Periplasmic binding protein-like II"/>
    <property type="match status" value="2"/>
</dbReference>
<sequence>MQGKLKGVAYDIVVQALKSQNLNVKNMVLPWKRCLSNAAAGKVDLVPNASFKEQRLKFAHYSLPLYTTHLMLVYNKEKFKDIPKIQKISELHKFKIGGVLGFNYSKFVGVDIIRANSRKTLIDQLLLNRIDFAILQKEVFNE</sequence>
<evidence type="ECO:0000256" key="2">
    <source>
        <dbReference type="ARBA" id="ARBA00022729"/>
    </source>
</evidence>
<evidence type="ECO:0000259" key="3">
    <source>
        <dbReference type="Pfam" id="PF00497"/>
    </source>
</evidence>
<organism evidence="4 5">
    <name type="scientific">Piscirickettsia litoralis</name>
    <dbReference type="NCBI Taxonomy" id="1891921"/>
    <lineage>
        <taxon>Bacteria</taxon>
        <taxon>Pseudomonadati</taxon>
        <taxon>Pseudomonadota</taxon>
        <taxon>Gammaproteobacteria</taxon>
        <taxon>Thiotrichales</taxon>
        <taxon>Piscirickettsiaceae</taxon>
        <taxon>Piscirickettsia</taxon>
    </lineage>
</organism>
<keyword evidence="5" id="KW-1185">Reference proteome</keyword>
<dbReference type="PANTHER" id="PTHR35936:SF25">
    <property type="entry name" value="ABC TRANSPORTER SUBSTRATE-BINDING PROTEIN"/>
    <property type="match status" value="1"/>
</dbReference>
<gene>
    <name evidence="4" type="ORF">BGC07_04390</name>
</gene>
<reference evidence="4 5" key="1">
    <citation type="submission" date="2016-08" db="EMBL/GenBank/DDBJ databases">
        <title>Draft genome sequence of Candidatus Piscirickettsia litoralis, from seawater.</title>
        <authorList>
            <person name="Wan X."/>
            <person name="Lee A.J."/>
            <person name="Hou S."/>
            <person name="Donachie S.P."/>
        </authorList>
    </citation>
    <scope>NUCLEOTIDE SEQUENCE [LARGE SCALE GENOMIC DNA]</scope>
    <source>
        <strain evidence="4 5">Y2</strain>
    </source>
</reference>
<keyword evidence="2" id="KW-0732">Signal</keyword>
<dbReference type="PANTHER" id="PTHR35936">
    <property type="entry name" value="MEMBRANE-BOUND LYTIC MUREIN TRANSGLYCOSYLASE F"/>
    <property type="match status" value="1"/>
</dbReference>
<proteinExistence type="inferred from homology"/>
<name>A0ABX3A107_9GAMM</name>